<dbReference type="EMBL" id="JAFBCV010000018">
    <property type="protein sequence ID" value="MBM7840859.1"/>
    <property type="molecule type" value="Genomic_DNA"/>
</dbReference>
<sequence>MGFVVSMMDKSREKKWNFERKMLRNINIRTMETNIKEWIRPVMPFHFQSYPFLMDQCLDMTIDAYLLGADFGRFGYYGEPVRQAKQRCFGELTELSHSLCAALSGWNQTDSPEHMLIATDMLLDHWWEKGFLDSCKAHKLRLQ</sequence>
<protein>
    <submittedName>
        <fullName evidence="1">Uncharacterized protein</fullName>
    </submittedName>
</protein>
<evidence type="ECO:0000313" key="2">
    <source>
        <dbReference type="Proteomes" id="UP001179280"/>
    </source>
</evidence>
<organism evidence="1 2">
    <name type="scientific">Shouchella xiaoxiensis</name>
    <dbReference type="NCBI Taxonomy" id="766895"/>
    <lineage>
        <taxon>Bacteria</taxon>
        <taxon>Bacillati</taxon>
        <taxon>Bacillota</taxon>
        <taxon>Bacilli</taxon>
        <taxon>Bacillales</taxon>
        <taxon>Bacillaceae</taxon>
        <taxon>Shouchella</taxon>
    </lineage>
</organism>
<accession>A0ABS2SZA1</accession>
<comment type="caution">
    <text evidence="1">The sequence shown here is derived from an EMBL/GenBank/DDBJ whole genome shotgun (WGS) entry which is preliminary data.</text>
</comment>
<reference evidence="1" key="1">
    <citation type="submission" date="2021-01" db="EMBL/GenBank/DDBJ databases">
        <title>Genomic Encyclopedia of Type Strains, Phase IV (KMG-IV): sequencing the most valuable type-strain genomes for metagenomic binning, comparative biology and taxonomic classification.</title>
        <authorList>
            <person name="Goeker M."/>
        </authorList>
    </citation>
    <scope>NUCLEOTIDE SEQUENCE</scope>
    <source>
        <strain evidence="1">DSM 21943</strain>
    </source>
</reference>
<evidence type="ECO:0000313" key="1">
    <source>
        <dbReference type="EMBL" id="MBM7840859.1"/>
    </source>
</evidence>
<dbReference type="Pfam" id="PF10730">
    <property type="entry name" value="DUF2521"/>
    <property type="match status" value="1"/>
</dbReference>
<dbReference type="RefSeq" id="WP_035421360.1">
    <property type="nucleotide sequence ID" value="NZ_JAFBCV010000018.1"/>
</dbReference>
<proteinExistence type="predicted"/>
<name>A0ABS2SZA1_9BACI</name>
<dbReference type="Proteomes" id="UP001179280">
    <property type="component" value="Unassembled WGS sequence"/>
</dbReference>
<dbReference type="InterPro" id="IPR019667">
    <property type="entry name" value="Uncharacterised_YbaK"/>
</dbReference>
<keyword evidence="2" id="KW-1185">Reference proteome</keyword>
<gene>
    <name evidence="1" type="ORF">JOC54_004152</name>
</gene>